<sequence>MPGMPFRRSRSAVSEVDADPVVAARLTRVVGPESGVFRLVADQSDAVGSVGSVGFADGPRFAGEAALPEDPPDPAKASRALAAFDPGRRAVRALGVCALVVALVVGFLVWRSRPRAEPVAAGADAATVAPAPPSSAAVGIVVSVVGRVHRPGLVRLAHGSRVADAIEAAGGVLPGTDLGFLNLARKVVDGELLAIGVSAPPVAPGAGPAAGAPGGLVNLNTATAAELDALPGVGPVLAQRIIDHRTRTGGFRSVEELRKVEGVGDARFEQLKDLVTV</sequence>
<keyword evidence="1" id="KW-0812">Transmembrane</keyword>
<dbReference type="InterPro" id="IPR019554">
    <property type="entry name" value="Soluble_ligand-bd"/>
</dbReference>
<dbReference type="PANTHER" id="PTHR21180:SF32">
    <property type="entry name" value="ENDONUCLEASE_EXONUCLEASE_PHOSPHATASE FAMILY DOMAIN-CONTAINING PROTEIN 1"/>
    <property type="match status" value="1"/>
</dbReference>
<reference evidence="3" key="1">
    <citation type="submission" date="2021-01" db="EMBL/GenBank/DDBJ databases">
        <title>Whole genome shotgun sequence of Virgisporangium ochraceum NBRC 16418.</title>
        <authorList>
            <person name="Komaki H."/>
            <person name="Tamura T."/>
        </authorList>
    </citation>
    <scope>NUCLEOTIDE SEQUENCE</scope>
    <source>
        <strain evidence="3">NBRC 16418</strain>
    </source>
</reference>
<dbReference type="Gene3D" id="1.10.150.320">
    <property type="entry name" value="Photosystem II 12 kDa extrinsic protein"/>
    <property type="match status" value="1"/>
</dbReference>
<dbReference type="InterPro" id="IPR051675">
    <property type="entry name" value="Endo/Exo/Phosphatase_dom_1"/>
</dbReference>
<name>A0A8J4A3Q2_9ACTN</name>
<dbReference type="NCBIfam" id="TIGR00426">
    <property type="entry name" value="competence protein ComEA helix-hairpin-helix repeat region"/>
    <property type="match status" value="1"/>
</dbReference>
<accession>A0A8J4A3Q2</accession>
<dbReference type="Pfam" id="PF12836">
    <property type="entry name" value="HHH_3"/>
    <property type="match status" value="1"/>
</dbReference>
<evidence type="ECO:0000313" key="3">
    <source>
        <dbReference type="EMBL" id="GIJ75299.1"/>
    </source>
</evidence>
<evidence type="ECO:0000256" key="1">
    <source>
        <dbReference type="SAM" id="Phobius"/>
    </source>
</evidence>
<dbReference type="Proteomes" id="UP000635606">
    <property type="component" value="Unassembled WGS sequence"/>
</dbReference>
<dbReference type="InterPro" id="IPR004509">
    <property type="entry name" value="Competence_ComEA_HhH"/>
</dbReference>
<dbReference type="Gene3D" id="3.10.560.10">
    <property type="entry name" value="Outer membrane lipoprotein wza domain like"/>
    <property type="match status" value="1"/>
</dbReference>
<dbReference type="SMART" id="SM00278">
    <property type="entry name" value="HhH1"/>
    <property type="match status" value="2"/>
</dbReference>
<keyword evidence="4" id="KW-1185">Reference proteome</keyword>
<gene>
    <name evidence="3" type="ORF">Voc01_102160</name>
</gene>
<dbReference type="GO" id="GO:0006281">
    <property type="term" value="P:DNA repair"/>
    <property type="evidence" value="ECO:0007669"/>
    <property type="project" value="InterPro"/>
</dbReference>
<comment type="caution">
    <text evidence="3">The sequence shown here is derived from an EMBL/GenBank/DDBJ whole genome shotgun (WGS) entry which is preliminary data.</text>
</comment>
<feature type="domain" description="Helix-hairpin-helix DNA-binding motif class 1" evidence="2">
    <location>
        <begin position="225"/>
        <end position="244"/>
    </location>
</feature>
<dbReference type="GO" id="GO:0003677">
    <property type="term" value="F:DNA binding"/>
    <property type="evidence" value="ECO:0007669"/>
    <property type="project" value="InterPro"/>
</dbReference>
<keyword evidence="1" id="KW-1133">Transmembrane helix</keyword>
<protein>
    <recommendedName>
        <fullName evidence="2">Helix-hairpin-helix DNA-binding motif class 1 domain-containing protein</fullName>
    </recommendedName>
</protein>
<dbReference type="EMBL" id="BOPH01000153">
    <property type="protein sequence ID" value="GIJ75299.1"/>
    <property type="molecule type" value="Genomic_DNA"/>
</dbReference>
<evidence type="ECO:0000313" key="4">
    <source>
        <dbReference type="Proteomes" id="UP000635606"/>
    </source>
</evidence>
<proteinExistence type="predicted"/>
<dbReference type="SUPFAM" id="SSF47781">
    <property type="entry name" value="RuvA domain 2-like"/>
    <property type="match status" value="1"/>
</dbReference>
<organism evidence="3 4">
    <name type="scientific">Virgisporangium ochraceum</name>
    <dbReference type="NCBI Taxonomy" id="65505"/>
    <lineage>
        <taxon>Bacteria</taxon>
        <taxon>Bacillati</taxon>
        <taxon>Actinomycetota</taxon>
        <taxon>Actinomycetes</taxon>
        <taxon>Micromonosporales</taxon>
        <taxon>Micromonosporaceae</taxon>
        <taxon>Virgisporangium</taxon>
    </lineage>
</organism>
<dbReference type="PANTHER" id="PTHR21180">
    <property type="entry name" value="ENDONUCLEASE/EXONUCLEASE/PHOSPHATASE FAMILY DOMAIN-CONTAINING PROTEIN 1"/>
    <property type="match status" value="1"/>
</dbReference>
<feature type="domain" description="Helix-hairpin-helix DNA-binding motif class 1" evidence="2">
    <location>
        <begin position="255"/>
        <end position="274"/>
    </location>
</feature>
<feature type="transmembrane region" description="Helical" evidence="1">
    <location>
        <begin position="90"/>
        <end position="110"/>
    </location>
</feature>
<dbReference type="Pfam" id="PF10531">
    <property type="entry name" value="SLBB"/>
    <property type="match status" value="1"/>
</dbReference>
<dbReference type="GO" id="GO:0015628">
    <property type="term" value="P:protein secretion by the type II secretion system"/>
    <property type="evidence" value="ECO:0007669"/>
    <property type="project" value="TreeGrafter"/>
</dbReference>
<dbReference type="AlphaFoldDB" id="A0A8J4A3Q2"/>
<evidence type="ECO:0000259" key="2">
    <source>
        <dbReference type="SMART" id="SM00278"/>
    </source>
</evidence>
<dbReference type="GO" id="GO:0015627">
    <property type="term" value="C:type II protein secretion system complex"/>
    <property type="evidence" value="ECO:0007669"/>
    <property type="project" value="TreeGrafter"/>
</dbReference>
<keyword evidence="1" id="KW-0472">Membrane</keyword>
<dbReference type="InterPro" id="IPR010994">
    <property type="entry name" value="RuvA_2-like"/>
</dbReference>
<dbReference type="InterPro" id="IPR003583">
    <property type="entry name" value="Hlx-hairpin-Hlx_DNA-bd_motif"/>
</dbReference>